<feature type="non-terminal residue" evidence="4">
    <location>
        <position position="155"/>
    </location>
</feature>
<reference evidence="4" key="1">
    <citation type="submission" date="2018-05" db="EMBL/GenBank/DDBJ databases">
        <authorList>
            <person name="Lanie J.A."/>
            <person name="Ng W.-L."/>
            <person name="Kazmierczak K.M."/>
            <person name="Andrzejewski T.M."/>
            <person name="Davidsen T.M."/>
            <person name="Wayne K.J."/>
            <person name="Tettelin H."/>
            <person name="Glass J.I."/>
            <person name="Rusch D."/>
            <person name="Podicherti R."/>
            <person name="Tsui H.-C.T."/>
            <person name="Winkler M.E."/>
        </authorList>
    </citation>
    <scope>NUCLEOTIDE SEQUENCE</scope>
</reference>
<organism evidence="4">
    <name type="scientific">marine metagenome</name>
    <dbReference type="NCBI Taxonomy" id="408172"/>
    <lineage>
        <taxon>unclassified sequences</taxon>
        <taxon>metagenomes</taxon>
        <taxon>ecological metagenomes</taxon>
    </lineage>
</organism>
<dbReference type="PANTHER" id="PTHR32282:SF15">
    <property type="entry name" value="PENICILLIN-BINDING PROTEIN 1C"/>
    <property type="match status" value="1"/>
</dbReference>
<evidence type="ECO:0000256" key="1">
    <source>
        <dbReference type="ARBA" id="ARBA00022679"/>
    </source>
</evidence>
<feature type="non-terminal residue" evidence="4">
    <location>
        <position position="1"/>
    </location>
</feature>
<accession>A0A382GZ02</accession>
<gene>
    <name evidence="4" type="ORF">METZ01_LOCUS232929</name>
</gene>
<dbReference type="InterPro" id="IPR036950">
    <property type="entry name" value="PBP_transglycosylase"/>
</dbReference>
<dbReference type="InterPro" id="IPR023346">
    <property type="entry name" value="Lysozyme-like_dom_sf"/>
</dbReference>
<dbReference type="Pfam" id="PF00912">
    <property type="entry name" value="Transgly"/>
    <property type="match status" value="1"/>
</dbReference>
<dbReference type="GO" id="GO:0008955">
    <property type="term" value="F:peptidoglycan glycosyltransferase activity"/>
    <property type="evidence" value="ECO:0007669"/>
    <property type="project" value="TreeGrafter"/>
</dbReference>
<feature type="domain" description="Glycosyl transferase family 51" evidence="3">
    <location>
        <begin position="68"/>
        <end position="153"/>
    </location>
</feature>
<sequence>VFWNWLRFRPILHGGVLLGVVWAASWVGLEVAVTLTPLPQGLDKSVQVSPLINDRSGYPLRLQRVADEKFFQPVSLHECGPVFIQATLAAEDKRFWHHNGVDWLGFARVFKEIIWHRRVMSGGSTITQQLIKNTETPRRPRNVCTKIFEVLQARK</sequence>
<keyword evidence="2" id="KW-0812">Transmembrane</keyword>
<dbReference type="EMBL" id="UINC01058144">
    <property type="protein sequence ID" value="SVB80075.1"/>
    <property type="molecule type" value="Genomic_DNA"/>
</dbReference>
<evidence type="ECO:0000313" key="4">
    <source>
        <dbReference type="EMBL" id="SVB80075.1"/>
    </source>
</evidence>
<keyword evidence="2" id="KW-1133">Transmembrane helix</keyword>
<name>A0A382GZ02_9ZZZZ</name>
<proteinExistence type="predicted"/>
<dbReference type="PANTHER" id="PTHR32282">
    <property type="entry name" value="BINDING PROTEIN TRANSPEPTIDASE, PUTATIVE-RELATED"/>
    <property type="match status" value="1"/>
</dbReference>
<dbReference type="GO" id="GO:0009252">
    <property type="term" value="P:peptidoglycan biosynthetic process"/>
    <property type="evidence" value="ECO:0007669"/>
    <property type="project" value="TreeGrafter"/>
</dbReference>
<dbReference type="AlphaFoldDB" id="A0A382GZ02"/>
<dbReference type="Gene3D" id="1.10.3810.10">
    <property type="entry name" value="Biosynthetic peptidoglycan transglycosylase-like"/>
    <property type="match status" value="1"/>
</dbReference>
<keyword evidence="2" id="KW-0472">Membrane</keyword>
<dbReference type="InterPro" id="IPR050396">
    <property type="entry name" value="Glycosyltr_51/Transpeptidase"/>
</dbReference>
<protein>
    <recommendedName>
        <fullName evidence="3">Glycosyl transferase family 51 domain-containing protein</fullName>
    </recommendedName>
</protein>
<evidence type="ECO:0000256" key="2">
    <source>
        <dbReference type="SAM" id="Phobius"/>
    </source>
</evidence>
<evidence type="ECO:0000259" key="3">
    <source>
        <dbReference type="Pfam" id="PF00912"/>
    </source>
</evidence>
<dbReference type="InterPro" id="IPR001264">
    <property type="entry name" value="Glyco_trans_51"/>
</dbReference>
<keyword evidence="1" id="KW-0808">Transferase</keyword>
<feature type="transmembrane region" description="Helical" evidence="2">
    <location>
        <begin position="12"/>
        <end position="35"/>
    </location>
</feature>
<dbReference type="SUPFAM" id="SSF53955">
    <property type="entry name" value="Lysozyme-like"/>
    <property type="match status" value="1"/>
</dbReference>
<dbReference type="GO" id="GO:0030288">
    <property type="term" value="C:outer membrane-bounded periplasmic space"/>
    <property type="evidence" value="ECO:0007669"/>
    <property type="project" value="TreeGrafter"/>
</dbReference>